<reference evidence="3 4" key="1">
    <citation type="submission" date="2016-10" db="EMBL/GenBank/DDBJ databases">
        <authorList>
            <person name="Cai Z."/>
        </authorList>
    </citation>
    <scope>NUCLEOTIDE SEQUENCE [LARGE SCALE GENOMIC DNA]</scope>
</reference>
<feature type="compositionally biased region" description="Gly residues" evidence="2">
    <location>
        <begin position="267"/>
        <end position="281"/>
    </location>
</feature>
<dbReference type="Proteomes" id="UP000256970">
    <property type="component" value="Unassembled WGS sequence"/>
</dbReference>
<feature type="region of interest" description="Disordered" evidence="2">
    <location>
        <begin position="745"/>
        <end position="775"/>
    </location>
</feature>
<dbReference type="Gene3D" id="1.25.40.10">
    <property type="entry name" value="Tetratricopeptide repeat domain"/>
    <property type="match status" value="1"/>
</dbReference>
<gene>
    <name evidence="3" type="ORF">BQ4739_LOCUS17518</name>
</gene>
<protein>
    <submittedName>
        <fullName evidence="3">Uncharacterized protein</fullName>
    </submittedName>
</protein>
<dbReference type="InterPro" id="IPR019734">
    <property type="entry name" value="TPR_rpt"/>
</dbReference>
<evidence type="ECO:0000256" key="2">
    <source>
        <dbReference type="SAM" id="MobiDB-lite"/>
    </source>
</evidence>
<dbReference type="SUPFAM" id="SSF48452">
    <property type="entry name" value="TPR-like"/>
    <property type="match status" value="1"/>
</dbReference>
<accession>A0A383WK99</accession>
<sequence>MEGLWSKEENIAAAFQALRAADAVAPPASRQEVAEMVKWLRTATGGPGSAKLQRRVMEMMRLQEEVGLKPPLQVPFIQAGGVTALLDIIVTGWPEGSKFAESQHDSDIVVLLPVELDLELIACGPCCGQRHLGIIGQGQPLHRSLRRAALAALAEMSNYSPIIEAIVRDGRLFDASWLPPRLHQVLSQYKYELNYGQVAQQRDQVHAIALRMLYLCANCSPHPPVAMMLNTHCSVQVIQCFRDEWQRQHEPLESDHSSSSSSSSSGCGSGGRSNSSGGGSGRRSSRASAQPNQSQQRRLHKIPARWRLSQQANEMAMETAATQAVADMMSYTVVRVLTHCVHVATPQQKLAWIEAGAIAKARCVQQALQHASATMRAGGGMDTLLQHLVPVWHAHARAEALKHSREVTAVAKAEAEQGRLLGNAAYKAGQLQEALNFYRAAARAHPGDHLLYNNISLVQLKMGHVTESSWRWQLAQLYYSMAVEELGVTDEAAQQSMLESRDHLSRVWHWAEVPAPWDMDALAAWLGLPAKPKAKADTTAWRKKLYDEWFRLSTFNSSAMAAGRKVAVLMTQALRAAEAGQLRQLPQSGHTWRLSWQQIDVRCMSSDVAMYEVSLSLESTPLVLTMPMEGQPCAADLLSITALQCWFPIQNGARQKSKELLLAFRCKHLFAELQDTITARWGIPLRLETELEALRTAKEQRGHYMGLQESYRACRSSGASEAEALQGFRLEWNRIQLEEGEQDVGCDHKGAQQPELQDVKDDTAAANGSTERSSAGGLGWPALLAAVRVGKPTALEVDELTTRLQQL</sequence>
<keyword evidence="4" id="KW-1185">Reference proteome</keyword>
<organism evidence="3 4">
    <name type="scientific">Tetradesmus obliquus</name>
    <name type="common">Green alga</name>
    <name type="synonym">Acutodesmus obliquus</name>
    <dbReference type="NCBI Taxonomy" id="3088"/>
    <lineage>
        <taxon>Eukaryota</taxon>
        <taxon>Viridiplantae</taxon>
        <taxon>Chlorophyta</taxon>
        <taxon>core chlorophytes</taxon>
        <taxon>Chlorophyceae</taxon>
        <taxon>CS clade</taxon>
        <taxon>Sphaeropleales</taxon>
        <taxon>Scenedesmaceae</taxon>
        <taxon>Tetradesmus</taxon>
    </lineage>
</organism>
<feature type="repeat" description="TPR" evidence="1">
    <location>
        <begin position="415"/>
        <end position="448"/>
    </location>
</feature>
<proteinExistence type="predicted"/>
<feature type="region of interest" description="Disordered" evidence="2">
    <location>
        <begin position="251"/>
        <end position="303"/>
    </location>
</feature>
<dbReference type="EMBL" id="FNXT01001276">
    <property type="protein sequence ID" value="SZX77176.1"/>
    <property type="molecule type" value="Genomic_DNA"/>
</dbReference>
<keyword evidence="1" id="KW-0802">TPR repeat</keyword>
<dbReference type="PROSITE" id="PS50005">
    <property type="entry name" value="TPR"/>
    <property type="match status" value="1"/>
</dbReference>
<dbReference type="AlphaFoldDB" id="A0A383WK99"/>
<evidence type="ECO:0000256" key="1">
    <source>
        <dbReference type="PROSITE-ProRule" id="PRU00339"/>
    </source>
</evidence>
<evidence type="ECO:0000313" key="4">
    <source>
        <dbReference type="Proteomes" id="UP000256970"/>
    </source>
</evidence>
<name>A0A383WK99_TETOB</name>
<feature type="compositionally biased region" description="Low complexity" evidence="2">
    <location>
        <begin position="257"/>
        <end position="266"/>
    </location>
</feature>
<dbReference type="InterPro" id="IPR011990">
    <property type="entry name" value="TPR-like_helical_dom_sf"/>
</dbReference>
<evidence type="ECO:0000313" key="3">
    <source>
        <dbReference type="EMBL" id="SZX77176.1"/>
    </source>
</evidence>